<protein>
    <submittedName>
        <fullName evidence="3">(pine wood nematode) hypothetical protein</fullName>
    </submittedName>
</protein>
<feature type="transmembrane region" description="Helical" evidence="2">
    <location>
        <begin position="145"/>
        <end position="172"/>
    </location>
</feature>
<feature type="region of interest" description="Disordered" evidence="1">
    <location>
        <begin position="267"/>
        <end position="288"/>
    </location>
</feature>
<keyword evidence="5" id="KW-1185">Reference proteome</keyword>
<sequence>MLFMCAITDFTFWMMDMLVQIKGKEANGIVLIKLEGPVGYLDRKSQLLGTTAYVVSACLSMTVLPAQTYFRYHSITRSISINGVKTSVLFFISVLFCFPLACLCYTSYNISAEASPGFNYGTLWYREVPLPTLLIGNTASMYQKLYFAMCALLFILSYTGVVVLGFCTARALKRREGLYTVRTRRLQKQMSLFLVCQAVSLLCISVVPGILVIVPSFFHLDSGMTLGVGLLSLSWIPACNAVTTICDPDQHLDKQPRVQTHLEPVNTLGASGTSRTTRTDTRKWSHHGNTHWHSAATTIGSTKKEELIYWTTDRWRYRTGGRRLETARRRTEEGRARA</sequence>
<accession>A0A1I7RJP7</accession>
<reference evidence="6" key="1">
    <citation type="submission" date="2016-11" db="UniProtKB">
        <authorList>
            <consortium name="WormBaseParasite"/>
        </authorList>
    </citation>
    <scope>IDENTIFICATION</scope>
</reference>
<dbReference type="Proteomes" id="UP000582659">
    <property type="component" value="Unassembled WGS sequence"/>
</dbReference>
<dbReference type="WBParaSite" id="BXY_0092900.1">
    <property type="protein sequence ID" value="BXY_0092900.1"/>
    <property type="gene ID" value="BXY_0092900"/>
</dbReference>
<evidence type="ECO:0000256" key="1">
    <source>
        <dbReference type="SAM" id="MobiDB-lite"/>
    </source>
</evidence>
<name>A0A1I7RJP7_BURXY</name>
<dbReference type="Proteomes" id="UP000659654">
    <property type="component" value="Unassembled WGS sequence"/>
</dbReference>
<evidence type="ECO:0000313" key="3">
    <source>
        <dbReference type="EMBL" id="CAD5233671.1"/>
    </source>
</evidence>
<dbReference type="OrthoDB" id="10505172at2759"/>
<feature type="transmembrane region" description="Helical" evidence="2">
    <location>
        <begin position="224"/>
        <end position="246"/>
    </location>
</feature>
<dbReference type="PANTHER" id="PTHR22943:SF248">
    <property type="entry name" value="SEVEN TM RECEPTOR"/>
    <property type="match status" value="1"/>
</dbReference>
<proteinExistence type="predicted"/>
<organism evidence="4 6">
    <name type="scientific">Bursaphelenchus xylophilus</name>
    <name type="common">Pinewood nematode worm</name>
    <name type="synonym">Aphelenchoides xylophilus</name>
    <dbReference type="NCBI Taxonomy" id="6326"/>
    <lineage>
        <taxon>Eukaryota</taxon>
        <taxon>Metazoa</taxon>
        <taxon>Ecdysozoa</taxon>
        <taxon>Nematoda</taxon>
        <taxon>Chromadorea</taxon>
        <taxon>Rhabditida</taxon>
        <taxon>Tylenchina</taxon>
        <taxon>Tylenchomorpha</taxon>
        <taxon>Aphelenchoidea</taxon>
        <taxon>Aphelenchoididae</taxon>
        <taxon>Bursaphelenchus</taxon>
    </lineage>
</organism>
<evidence type="ECO:0000313" key="6">
    <source>
        <dbReference type="WBParaSite" id="BXY_0092900.1"/>
    </source>
</evidence>
<feature type="transmembrane region" description="Helical" evidence="2">
    <location>
        <begin position="47"/>
        <end position="66"/>
    </location>
</feature>
<keyword evidence="2" id="KW-1133">Transmembrane helix</keyword>
<keyword evidence="2" id="KW-0812">Transmembrane</keyword>
<dbReference type="EMBL" id="CAJFCV020000006">
    <property type="protein sequence ID" value="CAG9128979.1"/>
    <property type="molecule type" value="Genomic_DNA"/>
</dbReference>
<evidence type="ECO:0000313" key="5">
    <source>
        <dbReference type="Proteomes" id="UP000659654"/>
    </source>
</evidence>
<feature type="transmembrane region" description="Helical" evidence="2">
    <location>
        <begin position="192"/>
        <end position="218"/>
    </location>
</feature>
<dbReference type="EMBL" id="CAJFDI010000006">
    <property type="protein sequence ID" value="CAD5233671.1"/>
    <property type="molecule type" value="Genomic_DNA"/>
</dbReference>
<gene>
    <name evidence="3" type="ORF">BXYJ_LOCUS13762</name>
</gene>
<dbReference type="Pfam" id="PF10317">
    <property type="entry name" value="7TM_GPCR_Srd"/>
    <property type="match status" value="1"/>
</dbReference>
<keyword evidence="2" id="KW-0472">Membrane</keyword>
<dbReference type="Proteomes" id="UP000095284">
    <property type="component" value="Unplaced"/>
</dbReference>
<feature type="transmembrane region" description="Helical" evidence="2">
    <location>
        <begin position="87"/>
        <end position="108"/>
    </location>
</feature>
<dbReference type="PANTHER" id="PTHR22943">
    <property type="entry name" value="7-TRANSMEMBRANE DOMAIN RECEPTOR C.ELEGANS"/>
    <property type="match status" value="1"/>
</dbReference>
<evidence type="ECO:0000256" key="2">
    <source>
        <dbReference type="SAM" id="Phobius"/>
    </source>
</evidence>
<dbReference type="AlphaFoldDB" id="A0A1I7RJP7"/>
<dbReference type="InterPro" id="IPR019421">
    <property type="entry name" value="7TM_GPCR_serpentine_rcpt_Srd"/>
</dbReference>
<reference evidence="3" key="2">
    <citation type="submission" date="2020-09" db="EMBL/GenBank/DDBJ databases">
        <authorList>
            <person name="Kikuchi T."/>
        </authorList>
    </citation>
    <scope>NUCLEOTIDE SEQUENCE</scope>
    <source>
        <strain evidence="3">Ka4C1</strain>
    </source>
</reference>
<evidence type="ECO:0000313" key="4">
    <source>
        <dbReference type="Proteomes" id="UP000095284"/>
    </source>
</evidence>